<dbReference type="InterPro" id="IPR011009">
    <property type="entry name" value="Kinase-like_dom_sf"/>
</dbReference>
<name>A0AAN7BDN5_9PEZI</name>
<organism evidence="2 3">
    <name type="scientific">Rhypophila decipiens</name>
    <dbReference type="NCBI Taxonomy" id="261697"/>
    <lineage>
        <taxon>Eukaryota</taxon>
        <taxon>Fungi</taxon>
        <taxon>Dikarya</taxon>
        <taxon>Ascomycota</taxon>
        <taxon>Pezizomycotina</taxon>
        <taxon>Sordariomycetes</taxon>
        <taxon>Sordariomycetidae</taxon>
        <taxon>Sordariales</taxon>
        <taxon>Naviculisporaceae</taxon>
        <taxon>Rhypophila</taxon>
    </lineage>
</organism>
<dbReference type="InterPro" id="IPR051678">
    <property type="entry name" value="AGP_Transferase"/>
</dbReference>
<dbReference type="PANTHER" id="PTHR21310">
    <property type="entry name" value="AMINOGLYCOSIDE PHOSPHOTRANSFERASE-RELATED-RELATED"/>
    <property type="match status" value="1"/>
</dbReference>
<reference evidence="2" key="1">
    <citation type="journal article" date="2023" name="Mol. Phylogenet. Evol.">
        <title>Genome-scale phylogeny and comparative genomics of the fungal order Sordariales.</title>
        <authorList>
            <person name="Hensen N."/>
            <person name="Bonometti L."/>
            <person name="Westerberg I."/>
            <person name="Brannstrom I.O."/>
            <person name="Guillou S."/>
            <person name="Cros-Aarteil S."/>
            <person name="Calhoun S."/>
            <person name="Haridas S."/>
            <person name="Kuo A."/>
            <person name="Mondo S."/>
            <person name="Pangilinan J."/>
            <person name="Riley R."/>
            <person name="LaButti K."/>
            <person name="Andreopoulos B."/>
            <person name="Lipzen A."/>
            <person name="Chen C."/>
            <person name="Yan M."/>
            <person name="Daum C."/>
            <person name="Ng V."/>
            <person name="Clum A."/>
            <person name="Steindorff A."/>
            <person name="Ohm R.A."/>
            <person name="Martin F."/>
            <person name="Silar P."/>
            <person name="Natvig D.O."/>
            <person name="Lalanne C."/>
            <person name="Gautier V."/>
            <person name="Ament-Velasquez S.L."/>
            <person name="Kruys A."/>
            <person name="Hutchinson M.I."/>
            <person name="Powell A.J."/>
            <person name="Barry K."/>
            <person name="Miller A.N."/>
            <person name="Grigoriev I.V."/>
            <person name="Debuchy R."/>
            <person name="Gladieux P."/>
            <person name="Hiltunen Thoren M."/>
            <person name="Johannesson H."/>
        </authorList>
    </citation>
    <scope>NUCLEOTIDE SEQUENCE</scope>
    <source>
        <strain evidence="2">PSN293</strain>
    </source>
</reference>
<gene>
    <name evidence="2" type="ORF">QBC37DRAFT_410181</name>
</gene>
<accession>A0AAN7BDN5</accession>
<reference evidence="2" key="2">
    <citation type="submission" date="2023-05" db="EMBL/GenBank/DDBJ databases">
        <authorList>
            <consortium name="Lawrence Berkeley National Laboratory"/>
            <person name="Steindorff A."/>
            <person name="Hensen N."/>
            <person name="Bonometti L."/>
            <person name="Westerberg I."/>
            <person name="Brannstrom I.O."/>
            <person name="Guillou S."/>
            <person name="Cros-Aarteil S."/>
            <person name="Calhoun S."/>
            <person name="Haridas S."/>
            <person name="Kuo A."/>
            <person name="Mondo S."/>
            <person name="Pangilinan J."/>
            <person name="Riley R."/>
            <person name="Labutti K."/>
            <person name="Andreopoulos B."/>
            <person name="Lipzen A."/>
            <person name="Chen C."/>
            <person name="Yanf M."/>
            <person name="Daum C."/>
            <person name="Ng V."/>
            <person name="Clum A."/>
            <person name="Ohm R."/>
            <person name="Martin F."/>
            <person name="Silar P."/>
            <person name="Natvig D."/>
            <person name="Lalanne C."/>
            <person name="Gautier V."/>
            <person name="Ament-Velasquez S.L."/>
            <person name="Kruys A."/>
            <person name="Hutchinson M.I."/>
            <person name="Powell A.J."/>
            <person name="Barry K."/>
            <person name="Miller A.N."/>
            <person name="Grigoriev I.V."/>
            <person name="Debuchy R."/>
            <person name="Gladieux P."/>
            <person name="Thoren M.H."/>
            <person name="Johannesson H."/>
        </authorList>
    </citation>
    <scope>NUCLEOTIDE SEQUENCE</scope>
    <source>
        <strain evidence="2">PSN293</strain>
    </source>
</reference>
<dbReference type="AlphaFoldDB" id="A0AAN7BDN5"/>
<dbReference type="EMBL" id="MU858048">
    <property type="protein sequence ID" value="KAK4219502.1"/>
    <property type="molecule type" value="Genomic_DNA"/>
</dbReference>
<evidence type="ECO:0000256" key="1">
    <source>
        <dbReference type="SAM" id="MobiDB-lite"/>
    </source>
</evidence>
<evidence type="ECO:0000313" key="3">
    <source>
        <dbReference type="Proteomes" id="UP001301769"/>
    </source>
</evidence>
<dbReference type="PANTHER" id="PTHR21310:SF51">
    <property type="entry name" value="AMINOGLYCOSIDE PHOSPHOTRANSFERASE DOMAIN-CONTAINING PROTEIN"/>
    <property type="match status" value="1"/>
</dbReference>
<evidence type="ECO:0008006" key="4">
    <source>
        <dbReference type="Google" id="ProtNLM"/>
    </source>
</evidence>
<dbReference type="SUPFAM" id="SSF56112">
    <property type="entry name" value="Protein kinase-like (PK-like)"/>
    <property type="match status" value="1"/>
</dbReference>
<comment type="caution">
    <text evidence="2">The sequence shown here is derived from an EMBL/GenBank/DDBJ whole genome shotgun (WGS) entry which is preliminary data.</text>
</comment>
<dbReference type="Proteomes" id="UP001301769">
    <property type="component" value="Unassembled WGS sequence"/>
</dbReference>
<proteinExistence type="predicted"/>
<protein>
    <recommendedName>
        <fullName evidence="4">Aminoglycoside phosphotransferase domain-containing protein</fullName>
    </recommendedName>
</protein>
<sequence length="458" mass="51984">MSSPPSEDIKMSSPPPPEDIQMSSPEDEATDSDVKTFGSLLNIPENSLVALAIDIRARRLNTASSSGRRIGRIIGSRNLVHIIQLDDDFKLIIRVPAADKDGLNQTAAKAMESQKATLRLIATTTRGWVPVPEVYEFDATKDNTIGAPYICMRFLPGLKVSEVWKEASEDVRLKILTSVAQSMAQLKELRAHQIGSLQMDDKWHVTTGPCYHYKQQEDGSTSTIESGGPFDTIKSYLLHYFQWPKNTAGELDKGPEARAAISVISMALQKFHLHHHEKEPSEKFMFGLAPPGFDSQNIMVDDQGNLTGVLDWDLVRVLPRCVGYIRYPGWITRDWNPLASDSENWPDADELEREELERYRKHYNQALGDALYRSKDWKLNKNSHIWEAIWIAALHSVHRFKICCKLVKEVEDLYRRGTCDDMNAARQIMLEIRNASSLADWTEVREDLALFFASHQPY</sequence>
<keyword evidence="3" id="KW-1185">Reference proteome</keyword>
<feature type="region of interest" description="Disordered" evidence="1">
    <location>
        <begin position="1"/>
        <end position="32"/>
    </location>
</feature>
<evidence type="ECO:0000313" key="2">
    <source>
        <dbReference type="EMBL" id="KAK4219502.1"/>
    </source>
</evidence>